<evidence type="ECO:0000313" key="1">
    <source>
        <dbReference type="EMBL" id="NKE70940.1"/>
    </source>
</evidence>
<reference evidence="1 2" key="1">
    <citation type="journal article" date="2020" name="Nature">
        <title>Bacterial chemolithoautotrophy via manganese oxidation.</title>
        <authorList>
            <person name="Yu H."/>
            <person name="Leadbetter J.R."/>
        </authorList>
    </citation>
    <scope>NUCLEOTIDE SEQUENCE [LARGE SCALE GENOMIC DNA]</scope>
    <source>
        <strain evidence="1 2">Mn-1</strain>
    </source>
</reference>
<gene>
    <name evidence="1" type="ORF">MNODULE_09330</name>
</gene>
<accession>A0A7X6DPF9</accession>
<proteinExistence type="predicted"/>
<evidence type="ECO:0008006" key="3">
    <source>
        <dbReference type="Google" id="ProtNLM"/>
    </source>
</evidence>
<protein>
    <recommendedName>
        <fullName evidence="3">Carboxypeptidase regulatory-like domain-containing protein</fullName>
    </recommendedName>
</protein>
<dbReference type="AlphaFoldDB" id="A0A7X6DPF9"/>
<dbReference type="EMBL" id="VTOW01000002">
    <property type="protein sequence ID" value="NKE70940.1"/>
    <property type="molecule type" value="Genomic_DNA"/>
</dbReference>
<comment type="caution">
    <text evidence="1">The sequence shown here is derived from an EMBL/GenBank/DDBJ whole genome shotgun (WGS) entry which is preliminary data.</text>
</comment>
<name>A0A7X6DPF9_9BACT</name>
<evidence type="ECO:0000313" key="2">
    <source>
        <dbReference type="Proteomes" id="UP000534783"/>
    </source>
</evidence>
<dbReference type="RefSeq" id="WP_168059287.1">
    <property type="nucleotide sequence ID" value="NZ_VTOW01000002.1"/>
</dbReference>
<keyword evidence="2" id="KW-1185">Reference proteome</keyword>
<sequence length="136" mass="13791">MKRLAFFLFLMVSISGCGGGGRDNDDVTIILRGILTQGTTQGGQGNPATSGEVAITELNKSDTVESSSLGAYSISGVPVGGNYTVRVTDTNSPTVNVTCEISIPDSTTLTVTSQSGGTCVAGSANIGELALNITIE</sequence>
<dbReference type="PROSITE" id="PS51257">
    <property type="entry name" value="PROKAR_LIPOPROTEIN"/>
    <property type="match status" value="1"/>
</dbReference>
<dbReference type="Proteomes" id="UP000534783">
    <property type="component" value="Unassembled WGS sequence"/>
</dbReference>
<organism evidence="1 2">
    <name type="scientific">Candidatus Manganitrophus noduliformans</name>
    <dbReference type="NCBI Taxonomy" id="2606439"/>
    <lineage>
        <taxon>Bacteria</taxon>
        <taxon>Pseudomonadati</taxon>
        <taxon>Nitrospirota</taxon>
        <taxon>Nitrospiria</taxon>
        <taxon>Candidatus Troglogloeales</taxon>
        <taxon>Candidatus Manganitrophaceae</taxon>
        <taxon>Candidatus Manganitrophus</taxon>
    </lineage>
</organism>